<organism evidence="2 3">
    <name type="scientific">Macaca fascicularis</name>
    <name type="common">Crab-eating macaque</name>
    <name type="synonym">Cynomolgus monkey</name>
    <dbReference type="NCBI Taxonomy" id="9541"/>
    <lineage>
        <taxon>Eukaryota</taxon>
        <taxon>Metazoa</taxon>
        <taxon>Chordata</taxon>
        <taxon>Craniata</taxon>
        <taxon>Vertebrata</taxon>
        <taxon>Euteleostomi</taxon>
        <taxon>Mammalia</taxon>
        <taxon>Eutheria</taxon>
        <taxon>Euarchontoglires</taxon>
        <taxon>Primates</taxon>
        <taxon>Haplorrhini</taxon>
        <taxon>Catarrhini</taxon>
        <taxon>Cercopithecidae</taxon>
        <taxon>Cercopithecinae</taxon>
        <taxon>Macaca</taxon>
    </lineage>
</organism>
<evidence type="ECO:0000313" key="2">
    <source>
        <dbReference type="Ensembl" id="ENSMFAP00000053605.1"/>
    </source>
</evidence>
<dbReference type="Proteomes" id="UP000233100">
    <property type="component" value="Chromosome 1"/>
</dbReference>
<dbReference type="GeneTree" id="ENSGT01030000238095"/>
<reference evidence="2" key="2">
    <citation type="submission" date="2025-08" db="UniProtKB">
        <authorList>
            <consortium name="Ensembl"/>
        </authorList>
    </citation>
    <scope>IDENTIFICATION</scope>
</reference>
<reference evidence="2 3" key="1">
    <citation type="submission" date="2013-03" db="EMBL/GenBank/DDBJ databases">
        <authorList>
            <person name="Warren W."/>
            <person name="Wilson R.K."/>
        </authorList>
    </citation>
    <scope>NUCLEOTIDE SEQUENCE</scope>
</reference>
<protein>
    <submittedName>
        <fullName evidence="2">Uncharacterized protein</fullName>
    </submittedName>
</protein>
<evidence type="ECO:0000256" key="1">
    <source>
        <dbReference type="SAM" id="SignalP"/>
    </source>
</evidence>
<accession>A0A7N9CVM7</accession>
<proteinExistence type="predicted"/>
<feature type="chain" id="PRO_5031002514" evidence="1">
    <location>
        <begin position="18"/>
        <end position="107"/>
    </location>
</feature>
<keyword evidence="1" id="KW-0732">Signal</keyword>
<sequence>MHPALFILLKTVLVGQAQWYTLVIPALQEAKVGRSLGLRSLRPAWATWRNPISTKNTKISQSAGTCLWSQLLCKLRQEDHLSQGGEGCSELGSCHCTPAWVTERDPV</sequence>
<keyword evidence="3" id="KW-1185">Reference proteome</keyword>
<dbReference type="AlphaFoldDB" id="A0A7N9CVM7"/>
<name>A0A7N9CVM7_MACFA</name>
<reference evidence="2" key="3">
    <citation type="submission" date="2025-09" db="UniProtKB">
        <authorList>
            <consortium name="Ensembl"/>
        </authorList>
    </citation>
    <scope>IDENTIFICATION</scope>
</reference>
<evidence type="ECO:0000313" key="3">
    <source>
        <dbReference type="Proteomes" id="UP000233100"/>
    </source>
</evidence>
<feature type="signal peptide" evidence="1">
    <location>
        <begin position="1"/>
        <end position="17"/>
    </location>
</feature>
<dbReference type="Ensembl" id="ENSMFAT00000078396.1">
    <property type="protein sequence ID" value="ENSMFAP00000053605.1"/>
    <property type="gene ID" value="ENSMFAG00000047249.1"/>
</dbReference>